<name>A0A6J6LH33_9ZZZZ</name>
<dbReference type="PANTHER" id="PTHR11895">
    <property type="entry name" value="TRANSAMIDASE"/>
    <property type="match status" value="1"/>
</dbReference>
<dbReference type="GO" id="GO:0003824">
    <property type="term" value="F:catalytic activity"/>
    <property type="evidence" value="ECO:0007669"/>
    <property type="project" value="InterPro"/>
</dbReference>
<dbReference type="PANTHER" id="PTHR11895:SF7">
    <property type="entry name" value="GLUTAMYL-TRNA(GLN) AMIDOTRANSFERASE SUBUNIT A, MITOCHONDRIAL"/>
    <property type="match status" value="1"/>
</dbReference>
<evidence type="ECO:0000313" key="2">
    <source>
        <dbReference type="EMBL" id="CAB4660458.1"/>
    </source>
</evidence>
<dbReference type="InterPro" id="IPR020556">
    <property type="entry name" value="Amidase_CS"/>
</dbReference>
<sequence length="468" mass="50344">MQLHDESSQPWFMSGGDVRRLVREKEISVREVVESQIQRIEDVNGKINAIVASKPDDARATAQLIDDGKIVAPNNGMTMTTKINTDHIGYANDNGVRGMAENQSLKTASCVEGLLGSGMTMMGRTNAPALSMRLHTDNELHGETLNPHGEHISCGGSSGGAAAAVAAGLCHVAQGSDVGGSLRWPAYCNGVIGLRPTMGRMVVGGTNANLRGWMPANMATHGPIARTMEDLEAAFTAMNTPNWADPFWVPAPLSFPRPTTPTKVALVTQDSFGLHPAVAESVREAGRVLSDAGYIVEERTPPMLDEFFLLWTSLASIDITFGLLPAMTAANDAGLSGVFADWENAFVDHSAQGFMKAHMLRDQVIRAWNEFFAEYPLVVLPGFGEPMMRRGQDREGAGAMFTVAELARYMLNIPALGIPAMSFPMGKHESAPMGVQIAAHAWREDLIIDAGFALEACRGKVTPVSVEW</sequence>
<dbReference type="EMBL" id="CAEZWJ010000047">
    <property type="protein sequence ID" value="CAB4660458.1"/>
    <property type="molecule type" value="Genomic_DNA"/>
</dbReference>
<feature type="domain" description="Amidase" evidence="1">
    <location>
        <begin position="31"/>
        <end position="447"/>
    </location>
</feature>
<protein>
    <submittedName>
        <fullName evidence="2">Unannotated protein</fullName>
    </submittedName>
</protein>
<dbReference type="InterPro" id="IPR036928">
    <property type="entry name" value="AS_sf"/>
</dbReference>
<organism evidence="2">
    <name type="scientific">freshwater metagenome</name>
    <dbReference type="NCBI Taxonomy" id="449393"/>
    <lineage>
        <taxon>unclassified sequences</taxon>
        <taxon>metagenomes</taxon>
        <taxon>ecological metagenomes</taxon>
    </lineage>
</organism>
<evidence type="ECO:0000313" key="3">
    <source>
        <dbReference type="EMBL" id="CAB4677881.1"/>
    </source>
</evidence>
<dbReference type="Pfam" id="PF01425">
    <property type="entry name" value="Amidase"/>
    <property type="match status" value="1"/>
</dbReference>
<evidence type="ECO:0000259" key="1">
    <source>
        <dbReference type="Pfam" id="PF01425"/>
    </source>
</evidence>
<dbReference type="Gene3D" id="3.90.1300.10">
    <property type="entry name" value="Amidase signature (AS) domain"/>
    <property type="match status" value="1"/>
</dbReference>
<dbReference type="SUPFAM" id="SSF75304">
    <property type="entry name" value="Amidase signature (AS) enzymes"/>
    <property type="match status" value="1"/>
</dbReference>
<proteinExistence type="predicted"/>
<dbReference type="PROSITE" id="PS00571">
    <property type="entry name" value="AMIDASES"/>
    <property type="match status" value="1"/>
</dbReference>
<dbReference type="InterPro" id="IPR000120">
    <property type="entry name" value="Amidase"/>
</dbReference>
<accession>A0A6J6LH33</accession>
<dbReference type="EMBL" id="CAEZWV010000027">
    <property type="protein sequence ID" value="CAB4677881.1"/>
    <property type="molecule type" value="Genomic_DNA"/>
</dbReference>
<dbReference type="NCBIfam" id="NF005687">
    <property type="entry name" value="PRK07487.1"/>
    <property type="match status" value="1"/>
</dbReference>
<dbReference type="InterPro" id="IPR023631">
    <property type="entry name" value="Amidase_dom"/>
</dbReference>
<reference evidence="2" key="1">
    <citation type="submission" date="2020-05" db="EMBL/GenBank/DDBJ databases">
        <authorList>
            <person name="Chiriac C."/>
            <person name="Salcher M."/>
            <person name="Ghai R."/>
            <person name="Kavagutti S V."/>
        </authorList>
    </citation>
    <scope>NUCLEOTIDE SEQUENCE</scope>
</reference>
<gene>
    <name evidence="2" type="ORF">UFOPK2214_01201</name>
    <name evidence="3" type="ORF">UFOPK2295_01232</name>
</gene>
<dbReference type="AlphaFoldDB" id="A0A6J6LH33"/>